<name>A0A5C6EEH2_9BACT</name>
<gene>
    <name evidence="9" type="ORF">Q31b_11220</name>
</gene>
<protein>
    <recommendedName>
        <fullName evidence="3">Flagellar assembly protein FliH</fullName>
    </recommendedName>
</protein>
<dbReference type="GO" id="GO:0015031">
    <property type="term" value="P:protein transport"/>
    <property type="evidence" value="ECO:0007669"/>
    <property type="project" value="UniProtKB-KW"/>
</dbReference>
<dbReference type="InterPro" id="IPR018035">
    <property type="entry name" value="Flagellar_FliH/T3SS_HrpE"/>
</dbReference>
<organism evidence="9 10">
    <name type="scientific">Novipirellula aureliae</name>
    <dbReference type="NCBI Taxonomy" id="2527966"/>
    <lineage>
        <taxon>Bacteria</taxon>
        <taxon>Pseudomonadati</taxon>
        <taxon>Planctomycetota</taxon>
        <taxon>Planctomycetia</taxon>
        <taxon>Pirellulales</taxon>
        <taxon>Pirellulaceae</taxon>
        <taxon>Novipirellula</taxon>
    </lineage>
</organism>
<keyword evidence="5" id="KW-1005">Bacterial flagellum biogenesis</keyword>
<evidence type="ECO:0000259" key="8">
    <source>
        <dbReference type="Pfam" id="PF02108"/>
    </source>
</evidence>
<dbReference type="GO" id="GO:0005829">
    <property type="term" value="C:cytosol"/>
    <property type="evidence" value="ECO:0007669"/>
    <property type="project" value="TreeGrafter"/>
</dbReference>
<dbReference type="Proteomes" id="UP000315471">
    <property type="component" value="Unassembled WGS sequence"/>
</dbReference>
<keyword evidence="7" id="KW-1006">Bacterial flagellum protein export</keyword>
<dbReference type="AlphaFoldDB" id="A0A5C6EEH2"/>
<dbReference type="RefSeq" id="WP_146598554.1">
    <property type="nucleotide sequence ID" value="NZ_SJPY01000001.1"/>
</dbReference>
<evidence type="ECO:0000256" key="4">
    <source>
        <dbReference type="ARBA" id="ARBA00022448"/>
    </source>
</evidence>
<keyword evidence="9" id="KW-0966">Cell projection</keyword>
<sequence length="228" mass="25253">MATVLKSDRPIDPSEASRKVSGLAGFNLDDFADQGRIRIEQCKAEIQNRFDEARKEAELIRKQAHEKGYAEGLEKAARDSDQRVKQEAEMLASQSLATIHEAVKQLHETYDRWMQEYRDSLSAIAISASEKVIKGKLGKDAGILLSWADEAVRSTRSATRLTLAVHPETLANLGQAFDDLLASPDLPEQTMVEPDESVAIDSVVVRQPGGEIRAGLEDQLDQLRELLS</sequence>
<evidence type="ECO:0000313" key="9">
    <source>
        <dbReference type="EMBL" id="TWU45946.1"/>
    </source>
</evidence>
<evidence type="ECO:0000256" key="3">
    <source>
        <dbReference type="ARBA" id="ARBA00016507"/>
    </source>
</evidence>
<comment type="caution">
    <text evidence="9">The sequence shown here is derived from an EMBL/GenBank/DDBJ whole genome shotgun (WGS) entry which is preliminary data.</text>
</comment>
<evidence type="ECO:0000256" key="6">
    <source>
        <dbReference type="ARBA" id="ARBA00022927"/>
    </source>
</evidence>
<dbReference type="OrthoDB" id="264725at2"/>
<dbReference type="EMBL" id="SJPY01000001">
    <property type="protein sequence ID" value="TWU45946.1"/>
    <property type="molecule type" value="Genomic_DNA"/>
</dbReference>
<keyword evidence="6" id="KW-0653">Protein transport</keyword>
<dbReference type="InterPro" id="IPR051472">
    <property type="entry name" value="T3SS_Stator/FliH"/>
</dbReference>
<proteinExistence type="inferred from homology"/>
<evidence type="ECO:0000256" key="5">
    <source>
        <dbReference type="ARBA" id="ARBA00022795"/>
    </source>
</evidence>
<evidence type="ECO:0000313" key="10">
    <source>
        <dbReference type="Proteomes" id="UP000315471"/>
    </source>
</evidence>
<evidence type="ECO:0000256" key="7">
    <source>
        <dbReference type="ARBA" id="ARBA00023225"/>
    </source>
</evidence>
<dbReference type="Pfam" id="PF02108">
    <property type="entry name" value="FliH"/>
    <property type="match status" value="1"/>
</dbReference>
<comment type="function">
    <text evidence="1">Needed for flagellar regrowth and assembly.</text>
</comment>
<keyword evidence="9" id="KW-0969">Cilium</keyword>
<comment type="similarity">
    <text evidence="2">Belongs to the FliH family.</text>
</comment>
<evidence type="ECO:0000256" key="2">
    <source>
        <dbReference type="ARBA" id="ARBA00006602"/>
    </source>
</evidence>
<keyword evidence="4" id="KW-0813">Transport</keyword>
<accession>A0A5C6EEH2</accession>
<feature type="domain" description="Flagellar assembly protein FliH/Type III secretion system HrpE" evidence="8">
    <location>
        <begin position="95"/>
        <end position="223"/>
    </location>
</feature>
<dbReference type="PANTHER" id="PTHR34982:SF1">
    <property type="entry name" value="FLAGELLAR ASSEMBLY PROTEIN FLIH"/>
    <property type="match status" value="1"/>
</dbReference>
<keyword evidence="10" id="KW-1185">Reference proteome</keyword>
<dbReference type="PANTHER" id="PTHR34982">
    <property type="entry name" value="YOP PROTEINS TRANSLOCATION PROTEIN L"/>
    <property type="match status" value="1"/>
</dbReference>
<reference evidence="9 10" key="1">
    <citation type="submission" date="2019-02" db="EMBL/GenBank/DDBJ databases">
        <title>Deep-cultivation of Planctomycetes and their phenomic and genomic characterization uncovers novel biology.</title>
        <authorList>
            <person name="Wiegand S."/>
            <person name="Jogler M."/>
            <person name="Boedeker C."/>
            <person name="Pinto D."/>
            <person name="Vollmers J."/>
            <person name="Rivas-Marin E."/>
            <person name="Kohn T."/>
            <person name="Peeters S.H."/>
            <person name="Heuer A."/>
            <person name="Rast P."/>
            <person name="Oberbeckmann S."/>
            <person name="Bunk B."/>
            <person name="Jeske O."/>
            <person name="Meyerdierks A."/>
            <person name="Storesund J.E."/>
            <person name="Kallscheuer N."/>
            <person name="Luecker S."/>
            <person name="Lage O.M."/>
            <person name="Pohl T."/>
            <person name="Merkel B.J."/>
            <person name="Hornburger P."/>
            <person name="Mueller R.-W."/>
            <person name="Bruemmer F."/>
            <person name="Labrenz M."/>
            <person name="Spormann A.M."/>
            <person name="Op Den Camp H."/>
            <person name="Overmann J."/>
            <person name="Amann R."/>
            <person name="Jetten M.S.M."/>
            <person name="Mascher T."/>
            <person name="Medema M.H."/>
            <person name="Devos D.P."/>
            <person name="Kaster A.-K."/>
            <person name="Ovreas L."/>
            <person name="Rohde M."/>
            <person name="Galperin M.Y."/>
            <person name="Jogler C."/>
        </authorList>
    </citation>
    <scope>NUCLEOTIDE SEQUENCE [LARGE SCALE GENOMIC DNA]</scope>
    <source>
        <strain evidence="9 10">Q31b</strain>
    </source>
</reference>
<keyword evidence="9" id="KW-0282">Flagellum</keyword>
<evidence type="ECO:0000256" key="1">
    <source>
        <dbReference type="ARBA" id="ARBA00003041"/>
    </source>
</evidence>
<dbReference type="GO" id="GO:0044781">
    <property type="term" value="P:bacterial-type flagellum organization"/>
    <property type="evidence" value="ECO:0007669"/>
    <property type="project" value="UniProtKB-KW"/>
</dbReference>